<reference evidence="6 7" key="1">
    <citation type="submission" date="2019-10" db="EMBL/GenBank/DDBJ databases">
        <authorList>
            <person name="Palmer J.M."/>
        </authorList>
    </citation>
    <scope>NUCLEOTIDE SEQUENCE [LARGE SCALE GENOMIC DNA]</scope>
    <source>
        <strain evidence="6 7">TWF694</strain>
    </source>
</reference>
<dbReference type="Proteomes" id="UP001365542">
    <property type="component" value="Unassembled WGS sequence"/>
</dbReference>
<keyword evidence="4" id="KW-0456">Lyase</keyword>
<dbReference type="PANTHER" id="PTHR33337">
    <property type="entry name" value="GFA DOMAIN-CONTAINING PROTEIN"/>
    <property type="match status" value="1"/>
</dbReference>
<keyword evidence="7" id="KW-1185">Reference proteome</keyword>
<evidence type="ECO:0000256" key="4">
    <source>
        <dbReference type="ARBA" id="ARBA00023239"/>
    </source>
</evidence>
<keyword evidence="3" id="KW-0862">Zinc</keyword>
<dbReference type="GO" id="GO:0016846">
    <property type="term" value="F:carbon-sulfur lyase activity"/>
    <property type="evidence" value="ECO:0007669"/>
    <property type="project" value="InterPro"/>
</dbReference>
<dbReference type="SUPFAM" id="SSF51316">
    <property type="entry name" value="Mss4-like"/>
    <property type="match status" value="1"/>
</dbReference>
<name>A0AAV9WVV9_9PEZI</name>
<keyword evidence="2" id="KW-0479">Metal-binding</keyword>
<dbReference type="PROSITE" id="PS51891">
    <property type="entry name" value="CENP_V_GFA"/>
    <property type="match status" value="1"/>
</dbReference>
<dbReference type="GO" id="GO:0046872">
    <property type="term" value="F:metal ion binding"/>
    <property type="evidence" value="ECO:0007669"/>
    <property type="project" value="UniProtKB-KW"/>
</dbReference>
<evidence type="ECO:0000256" key="2">
    <source>
        <dbReference type="ARBA" id="ARBA00022723"/>
    </source>
</evidence>
<evidence type="ECO:0000313" key="7">
    <source>
        <dbReference type="Proteomes" id="UP001365542"/>
    </source>
</evidence>
<accession>A0AAV9WVV9</accession>
<dbReference type="Pfam" id="PF04828">
    <property type="entry name" value="GFA"/>
    <property type="match status" value="1"/>
</dbReference>
<evidence type="ECO:0000259" key="5">
    <source>
        <dbReference type="PROSITE" id="PS51891"/>
    </source>
</evidence>
<proteinExistence type="inferred from homology"/>
<evidence type="ECO:0000256" key="3">
    <source>
        <dbReference type="ARBA" id="ARBA00022833"/>
    </source>
</evidence>
<organism evidence="6 7">
    <name type="scientific">Orbilia ellipsospora</name>
    <dbReference type="NCBI Taxonomy" id="2528407"/>
    <lineage>
        <taxon>Eukaryota</taxon>
        <taxon>Fungi</taxon>
        <taxon>Dikarya</taxon>
        <taxon>Ascomycota</taxon>
        <taxon>Pezizomycotina</taxon>
        <taxon>Orbiliomycetes</taxon>
        <taxon>Orbiliales</taxon>
        <taxon>Orbiliaceae</taxon>
        <taxon>Orbilia</taxon>
    </lineage>
</organism>
<dbReference type="PANTHER" id="PTHR33337:SF30">
    <property type="entry name" value="DUF636 DOMAIN PROTEIN (AFU_ORTHOLOGUE AFUA_1G03180)"/>
    <property type="match status" value="1"/>
</dbReference>
<gene>
    <name evidence="6" type="ORF">TWF694_005167</name>
</gene>
<dbReference type="AlphaFoldDB" id="A0AAV9WVV9"/>
<dbReference type="InterPro" id="IPR006913">
    <property type="entry name" value="CENP-V/GFA"/>
</dbReference>
<dbReference type="InterPro" id="IPR011057">
    <property type="entry name" value="Mss4-like_sf"/>
</dbReference>
<feature type="domain" description="CENP-V/GFA" evidence="5">
    <location>
        <begin position="4"/>
        <end position="132"/>
    </location>
</feature>
<evidence type="ECO:0000313" key="6">
    <source>
        <dbReference type="EMBL" id="KAK6526585.1"/>
    </source>
</evidence>
<sequence length="139" mass="15544">MVVTNGSCHCGQTKWTITTEDTPTHVLCHCDACKKLSGGPYTLNIVVPISDVKLTEGELKEYIYKGDSGNEVVCYYCSNCTTHPWHHQKVNGEKYVVRSGLLEGSEKFKVVAEVYAKYRYPFQQQIAAASFEIMPPSSE</sequence>
<evidence type="ECO:0000256" key="1">
    <source>
        <dbReference type="ARBA" id="ARBA00005495"/>
    </source>
</evidence>
<dbReference type="Gene3D" id="3.90.1590.10">
    <property type="entry name" value="glutathione-dependent formaldehyde- activating enzyme (gfa)"/>
    <property type="match status" value="1"/>
</dbReference>
<dbReference type="EMBL" id="JAVHJO010000016">
    <property type="protein sequence ID" value="KAK6526585.1"/>
    <property type="molecule type" value="Genomic_DNA"/>
</dbReference>
<comment type="similarity">
    <text evidence="1">Belongs to the Gfa family.</text>
</comment>
<protein>
    <recommendedName>
        <fullName evidence="5">CENP-V/GFA domain-containing protein</fullName>
    </recommendedName>
</protein>
<comment type="caution">
    <text evidence="6">The sequence shown here is derived from an EMBL/GenBank/DDBJ whole genome shotgun (WGS) entry which is preliminary data.</text>
</comment>